<dbReference type="SUPFAM" id="SSF57903">
    <property type="entry name" value="FYVE/PHD zinc finger"/>
    <property type="match status" value="1"/>
</dbReference>
<proteinExistence type="predicted"/>
<sequence length="120" mass="13697">MTGGPGTVVTRTTKGRKRREIAVLTDTPIKIYSKPRKKKSNANKSKAKRKTHFCKNPKPNKKQKIQDSSDEDEAQYCIVCLESYSRSKEIWLQCCSCKAWAHKDCTDGSDFYTCHNCESD</sequence>
<dbReference type="Proteomes" id="UP001228049">
    <property type="component" value="Unassembled WGS sequence"/>
</dbReference>
<evidence type="ECO:0000256" key="1">
    <source>
        <dbReference type="SAM" id="MobiDB-lite"/>
    </source>
</evidence>
<evidence type="ECO:0000313" key="2">
    <source>
        <dbReference type="EMBL" id="KAK1879990.1"/>
    </source>
</evidence>
<dbReference type="AlphaFoldDB" id="A0AAD9BAB1"/>
<reference evidence="2" key="1">
    <citation type="submission" date="2023-04" db="EMBL/GenBank/DDBJ databases">
        <title>Chromosome-level genome of Chaenocephalus aceratus.</title>
        <authorList>
            <person name="Park H."/>
        </authorList>
    </citation>
    <scope>NUCLEOTIDE SEQUENCE</scope>
    <source>
        <strain evidence="2">DE</strain>
        <tissue evidence="2">Muscle</tissue>
    </source>
</reference>
<comment type="caution">
    <text evidence="2">The sequence shown here is derived from an EMBL/GenBank/DDBJ whole genome shotgun (WGS) entry which is preliminary data.</text>
</comment>
<feature type="region of interest" description="Disordered" evidence="1">
    <location>
        <begin position="32"/>
        <end position="72"/>
    </location>
</feature>
<evidence type="ECO:0000313" key="3">
    <source>
        <dbReference type="Proteomes" id="UP001228049"/>
    </source>
</evidence>
<protein>
    <submittedName>
        <fullName evidence="2">PHD finger protein ALFIN-LIKE 7</fullName>
    </submittedName>
</protein>
<accession>A0AAD9BAB1</accession>
<dbReference type="EMBL" id="JASDAP010000025">
    <property type="protein sequence ID" value="KAK1879990.1"/>
    <property type="molecule type" value="Genomic_DNA"/>
</dbReference>
<keyword evidence="3" id="KW-1185">Reference proteome</keyword>
<feature type="compositionally biased region" description="Basic residues" evidence="1">
    <location>
        <begin position="33"/>
        <end position="63"/>
    </location>
</feature>
<name>A0AAD9BAB1_DISEL</name>
<gene>
    <name evidence="2" type="ORF">KUDE01_025519</name>
</gene>
<dbReference type="InterPro" id="IPR011011">
    <property type="entry name" value="Znf_FYVE_PHD"/>
</dbReference>
<organism evidence="2 3">
    <name type="scientific">Dissostichus eleginoides</name>
    <name type="common">Patagonian toothfish</name>
    <name type="synonym">Dissostichus amissus</name>
    <dbReference type="NCBI Taxonomy" id="100907"/>
    <lineage>
        <taxon>Eukaryota</taxon>
        <taxon>Metazoa</taxon>
        <taxon>Chordata</taxon>
        <taxon>Craniata</taxon>
        <taxon>Vertebrata</taxon>
        <taxon>Euteleostomi</taxon>
        <taxon>Actinopterygii</taxon>
        <taxon>Neopterygii</taxon>
        <taxon>Teleostei</taxon>
        <taxon>Neoteleostei</taxon>
        <taxon>Acanthomorphata</taxon>
        <taxon>Eupercaria</taxon>
        <taxon>Perciformes</taxon>
        <taxon>Notothenioidei</taxon>
        <taxon>Nototheniidae</taxon>
        <taxon>Dissostichus</taxon>
    </lineage>
</organism>